<evidence type="ECO:0000313" key="1">
    <source>
        <dbReference type="EMBL" id="OYD14014.1"/>
    </source>
</evidence>
<dbReference type="EMBL" id="NOZQ01000209">
    <property type="protein sequence ID" value="OYD14014.1"/>
    <property type="molecule type" value="Genomic_DNA"/>
</dbReference>
<comment type="caution">
    <text evidence="1">The sequence shown here is derived from an EMBL/GenBank/DDBJ whole genome shotgun (WGS) entry which is preliminary data.</text>
</comment>
<reference evidence="1 2" key="1">
    <citation type="submission" date="2017-07" db="EMBL/GenBank/DDBJ databases">
        <title>Recovery of genomes from metagenomes via a dereplication, aggregation, and scoring strategy.</title>
        <authorList>
            <person name="Sieber C.M."/>
            <person name="Probst A.J."/>
            <person name="Sharrar A."/>
            <person name="Thomas B.C."/>
            <person name="Hess M."/>
            <person name="Tringe S.G."/>
            <person name="Banfield J.F."/>
        </authorList>
    </citation>
    <scope>NUCLEOTIDE SEQUENCE [LARGE SCALE GENOMIC DNA]</scope>
    <source>
        <strain evidence="1">JGI_Cruoil_03_44_89</strain>
    </source>
</reference>
<sequence length="114" mass="12801">MYLLMIVLNREEYLEDVLSCFLELGIEDAITVDAESMKRSLAAQVPIFAGLRLDLGRRPFSKIITATSDDRNTGNEVIRLLKEVDIDLEAPGVCRIYTLKLDSLLGTPETIEEI</sequence>
<dbReference type="Proteomes" id="UP000215215">
    <property type="component" value="Unassembled WGS sequence"/>
</dbReference>
<evidence type="ECO:0000313" key="2">
    <source>
        <dbReference type="Proteomes" id="UP000215215"/>
    </source>
</evidence>
<gene>
    <name evidence="1" type="ORF">CH333_09395</name>
</gene>
<proteinExistence type="predicted"/>
<accession>A0A235BP67</accession>
<organism evidence="1 2">
    <name type="scientific">candidate division WOR-3 bacterium JGI_Cruoil_03_44_89</name>
    <dbReference type="NCBI Taxonomy" id="1973748"/>
    <lineage>
        <taxon>Bacteria</taxon>
        <taxon>Bacteria division WOR-3</taxon>
    </lineage>
</organism>
<name>A0A235BP67_UNCW3</name>
<protein>
    <submittedName>
        <fullName evidence="1">Uncharacterized protein</fullName>
    </submittedName>
</protein>
<dbReference type="AlphaFoldDB" id="A0A235BP67"/>